<evidence type="ECO:0000313" key="3">
    <source>
        <dbReference type="Proteomes" id="UP000184300"/>
    </source>
</evidence>
<evidence type="ECO:0000313" key="2">
    <source>
        <dbReference type="EMBL" id="OJJ89246.1"/>
    </source>
</evidence>
<dbReference type="InterPro" id="IPR002575">
    <property type="entry name" value="Aminoglycoside_PTrfase"/>
</dbReference>
<keyword evidence="3" id="KW-1185">Reference proteome</keyword>
<dbReference type="Pfam" id="PF01636">
    <property type="entry name" value="APH"/>
    <property type="match status" value="1"/>
</dbReference>
<name>A0A1L9VZA2_ASPGL</name>
<organism evidence="2 3">
    <name type="scientific">Aspergillus glaucus CBS 516.65</name>
    <dbReference type="NCBI Taxonomy" id="1160497"/>
    <lineage>
        <taxon>Eukaryota</taxon>
        <taxon>Fungi</taxon>
        <taxon>Dikarya</taxon>
        <taxon>Ascomycota</taxon>
        <taxon>Pezizomycotina</taxon>
        <taxon>Eurotiomycetes</taxon>
        <taxon>Eurotiomycetidae</taxon>
        <taxon>Eurotiales</taxon>
        <taxon>Aspergillaceae</taxon>
        <taxon>Aspergillus</taxon>
        <taxon>Aspergillus subgen. Aspergillus</taxon>
    </lineage>
</organism>
<dbReference type="PANTHER" id="PTHR21310:SF55">
    <property type="entry name" value="AMINOGLYCOSIDE PHOSPHOTRANSFERASE DOMAIN-CONTAINING PROTEIN"/>
    <property type="match status" value="1"/>
</dbReference>
<evidence type="ECO:0000259" key="1">
    <source>
        <dbReference type="Pfam" id="PF01636"/>
    </source>
</evidence>
<dbReference type="CDD" id="cd05120">
    <property type="entry name" value="APH_ChoK_like"/>
    <property type="match status" value="1"/>
</dbReference>
<dbReference type="PANTHER" id="PTHR21310">
    <property type="entry name" value="AMINOGLYCOSIDE PHOSPHOTRANSFERASE-RELATED-RELATED"/>
    <property type="match status" value="1"/>
</dbReference>
<dbReference type="OrthoDB" id="2906425at2759"/>
<dbReference type="Gene3D" id="3.90.1200.10">
    <property type="match status" value="1"/>
</dbReference>
<dbReference type="SUPFAM" id="SSF56112">
    <property type="entry name" value="Protein kinase-like (PK-like)"/>
    <property type="match status" value="1"/>
</dbReference>
<dbReference type="STRING" id="1160497.A0A1L9VZA2"/>
<dbReference type="RefSeq" id="XP_022405908.1">
    <property type="nucleotide sequence ID" value="XM_022549530.1"/>
</dbReference>
<dbReference type="GeneID" id="34465790"/>
<dbReference type="EMBL" id="KV878888">
    <property type="protein sequence ID" value="OJJ89246.1"/>
    <property type="molecule type" value="Genomic_DNA"/>
</dbReference>
<dbReference type="InterPro" id="IPR051678">
    <property type="entry name" value="AGP_Transferase"/>
</dbReference>
<dbReference type="InterPro" id="IPR011009">
    <property type="entry name" value="Kinase-like_dom_sf"/>
</dbReference>
<gene>
    <name evidence="2" type="ORF">ASPGLDRAFT_71006</name>
</gene>
<reference evidence="3" key="1">
    <citation type="journal article" date="2017" name="Genome Biol.">
        <title>Comparative genomics reveals high biological diversity and specific adaptations in the industrially and medically important fungal genus Aspergillus.</title>
        <authorList>
            <person name="de Vries R.P."/>
            <person name="Riley R."/>
            <person name="Wiebenga A."/>
            <person name="Aguilar-Osorio G."/>
            <person name="Amillis S."/>
            <person name="Uchima C.A."/>
            <person name="Anderluh G."/>
            <person name="Asadollahi M."/>
            <person name="Askin M."/>
            <person name="Barry K."/>
            <person name="Battaglia E."/>
            <person name="Bayram O."/>
            <person name="Benocci T."/>
            <person name="Braus-Stromeyer S.A."/>
            <person name="Caldana C."/>
            <person name="Canovas D."/>
            <person name="Cerqueira G.C."/>
            <person name="Chen F."/>
            <person name="Chen W."/>
            <person name="Choi C."/>
            <person name="Clum A."/>
            <person name="Dos Santos R.A."/>
            <person name="Damasio A.R."/>
            <person name="Diallinas G."/>
            <person name="Emri T."/>
            <person name="Fekete E."/>
            <person name="Flipphi M."/>
            <person name="Freyberg S."/>
            <person name="Gallo A."/>
            <person name="Gournas C."/>
            <person name="Habgood R."/>
            <person name="Hainaut M."/>
            <person name="Harispe M.L."/>
            <person name="Henrissat B."/>
            <person name="Hilden K.S."/>
            <person name="Hope R."/>
            <person name="Hossain A."/>
            <person name="Karabika E."/>
            <person name="Karaffa L."/>
            <person name="Karanyi Z."/>
            <person name="Krasevec N."/>
            <person name="Kuo A."/>
            <person name="Kusch H."/>
            <person name="LaButti K."/>
            <person name="Lagendijk E.L."/>
            <person name="Lapidus A."/>
            <person name="Levasseur A."/>
            <person name="Lindquist E."/>
            <person name="Lipzen A."/>
            <person name="Logrieco A.F."/>
            <person name="MacCabe A."/>
            <person name="Maekelae M.R."/>
            <person name="Malavazi I."/>
            <person name="Melin P."/>
            <person name="Meyer V."/>
            <person name="Mielnichuk N."/>
            <person name="Miskei M."/>
            <person name="Molnar A.P."/>
            <person name="Mule G."/>
            <person name="Ngan C.Y."/>
            <person name="Orejas M."/>
            <person name="Orosz E."/>
            <person name="Ouedraogo J.P."/>
            <person name="Overkamp K.M."/>
            <person name="Park H.-S."/>
            <person name="Perrone G."/>
            <person name="Piumi F."/>
            <person name="Punt P.J."/>
            <person name="Ram A.F."/>
            <person name="Ramon A."/>
            <person name="Rauscher S."/>
            <person name="Record E."/>
            <person name="Riano-Pachon D.M."/>
            <person name="Robert V."/>
            <person name="Roehrig J."/>
            <person name="Ruller R."/>
            <person name="Salamov A."/>
            <person name="Salih N.S."/>
            <person name="Samson R.A."/>
            <person name="Sandor E."/>
            <person name="Sanguinetti M."/>
            <person name="Schuetze T."/>
            <person name="Sepcic K."/>
            <person name="Shelest E."/>
            <person name="Sherlock G."/>
            <person name="Sophianopoulou V."/>
            <person name="Squina F.M."/>
            <person name="Sun H."/>
            <person name="Susca A."/>
            <person name="Todd R.B."/>
            <person name="Tsang A."/>
            <person name="Unkles S.E."/>
            <person name="van de Wiele N."/>
            <person name="van Rossen-Uffink D."/>
            <person name="Oliveira J.V."/>
            <person name="Vesth T.C."/>
            <person name="Visser J."/>
            <person name="Yu J.-H."/>
            <person name="Zhou M."/>
            <person name="Andersen M.R."/>
            <person name="Archer D.B."/>
            <person name="Baker S.E."/>
            <person name="Benoit I."/>
            <person name="Brakhage A.A."/>
            <person name="Braus G.H."/>
            <person name="Fischer R."/>
            <person name="Frisvad J.C."/>
            <person name="Goldman G.H."/>
            <person name="Houbraken J."/>
            <person name="Oakley B."/>
            <person name="Pocsi I."/>
            <person name="Scazzocchio C."/>
            <person name="Seiboth B."/>
            <person name="vanKuyk P.A."/>
            <person name="Wortman J."/>
            <person name="Dyer P.S."/>
            <person name="Grigoriev I.V."/>
        </authorList>
    </citation>
    <scope>NUCLEOTIDE SEQUENCE [LARGE SCALE GENOMIC DNA]</scope>
    <source>
        <strain evidence="3">CBS 516.65</strain>
    </source>
</reference>
<dbReference type="Proteomes" id="UP000184300">
    <property type="component" value="Unassembled WGS sequence"/>
</dbReference>
<dbReference type="AlphaFoldDB" id="A0A1L9VZA2"/>
<sequence>MRFIAQNTSIPVPRVYCAFTHKDCTYTVMERIQGDKMGAGWCLEGIGVASVDGGSLFDCRVAGLFLRFGPFRSISGFHLHLREGMRFDPRLGSEVQDLIKRHGRYWPIVFTHGNLSRLNILVRGDEVVGIVDWETAGWYPEYWEYTTACQVNPQNSFWISEIHRFLDPMPEELAMDRIRQKYFGDITF</sequence>
<accession>A0A1L9VZA2</accession>
<protein>
    <recommendedName>
        <fullName evidence="1">Aminoglycoside phosphotransferase domain-containing protein</fullName>
    </recommendedName>
</protein>
<dbReference type="VEuPathDB" id="FungiDB:ASPGLDRAFT_71006"/>
<feature type="domain" description="Aminoglycoside phosphotransferase" evidence="1">
    <location>
        <begin position="95"/>
        <end position="151"/>
    </location>
</feature>
<proteinExistence type="predicted"/>